<feature type="region of interest" description="Disordered" evidence="1">
    <location>
        <begin position="44"/>
        <end position="67"/>
    </location>
</feature>
<proteinExistence type="predicted"/>
<evidence type="ECO:0000313" key="2">
    <source>
        <dbReference type="EMBL" id="MCG4618522.1"/>
    </source>
</evidence>
<organism evidence="2 3">
    <name type="scientific">Varibaculum cambriense</name>
    <dbReference type="NCBI Taxonomy" id="184870"/>
    <lineage>
        <taxon>Bacteria</taxon>
        <taxon>Bacillati</taxon>
        <taxon>Actinomycetota</taxon>
        <taxon>Actinomycetes</taxon>
        <taxon>Actinomycetales</taxon>
        <taxon>Actinomycetaceae</taxon>
        <taxon>Varibaculum</taxon>
    </lineage>
</organism>
<dbReference type="EMBL" id="JAKNHJ010000018">
    <property type="protein sequence ID" value="MCG4618522.1"/>
    <property type="molecule type" value="Genomic_DNA"/>
</dbReference>
<reference evidence="2" key="1">
    <citation type="submission" date="2022-01" db="EMBL/GenBank/DDBJ databases">
        <title>Collection of gut derived symbiotic bacterial strains cultured from healthy donors.</title>
        <authorList>
            <person name="Lin H."/>
            <person name="Kohout C."/>
            <person name="Waligurski E."/>
            <person name="Pamer E.G."/>
        </authorList>
    </citation>
    <scope>NUCLEOTIDE SEQUENCE</scope>
    <source>
        <strain evidence="2">DFI.7.46</strain>
    </source>
</reference>
<evidence type="ECO:0000313" key="3">
    <source>
        <dbReference type="Proteomes" id="UP001200537"/>
    </source>
</evidence>
<dbReference type="AlphaFoldDB" id="A0AAJ1BCW2"/>
<comment type="caution">
    <text evidence="2">The sequence shown here is derived from an EMBL/GenBank/DDBJ whole genome shotgun (WGS) entry which is preliminary data.</text>
</comment>
<dbReference type="RefSeq" id="WP_024060070.1">
    <property type="nucleotide sequence ID" value="NZ_JAGZVZ010000006.1"/>
</dbReference>
<evidence type="ECO:0000256" key="1">
    <source>
        <dbReference type="SAM" id="MobiDB-lite"/>
    </source>
</evidence>
<protein>
    <submittedName>
        <fullName evidence="2">Uncharacterized protein</fullName>
    </submittedName>
</protein>
<sequence>MRKFAAVAIVCTALCLAVLIGTRAMVLNGVYDLGPAVNFEPQIPVATQQAPQLPPSAPAPNKGDSHE</sequence>
<dbReference type="Proteomes" id="UP001200537">
    <property type="component" value="Unassembled WGS sequence"/>
</dbReference>
<accession>A0AAJ1BCW2</accession>
<gene>
    <name evidence="2" type="ORF">L0M99_08480</name>
</gene>
<name>A0AAJ1BCW2_9ACTO</name>